<accession>A0ACD5ZEI2</accession>
<reference evidence="1" key="2">
    <citation type="submission" date="2025-09" db="UniProtKB">
        <authorList>
            <consortium name="EnsemblPlants"/>
        </authorList>
    </citation>
    <scope>IDENTIFICATION</scope>
</reference>
<protein>
    <submittedName>
        <fullName evidence="1">Uncharacterized protein</fullName>
    </submittedName>
</protein>
<sequence>MQALLDAVDKYQKDVHNDSQAINLLGCHLWLQVFLLDNLDLGIFNKKHDVVPRIKAFEADWIRRLITMASDIGKGPRSYSSTPLRAADSVCYTRANFPANGDAMEAIISRLKQPENGDQIDATVALPPTPRTPALPHNTDAANLHQTPHSSSTRPLYAATDGTATGHTPTASLAAGAMEYSTYLARKYPQLVADPLTLMLKELNAKALLHIHGARISVLNDMFKFTEKLMAHLSTHCVCCNARGFSDCPLNPQTLADACTPANEKLCGIRLDMSDNEGSTSRASGGAAKRPPDSGVCTKRKRTSNVMGEPTRTTLCRSANNIYNQVVSTYNSDEDNPNAAVVFGKLTTTLPKRRAIFHHSYAANPWRAGRAPPPLKPDIADRLVKALLETSPEELERYWIVHQTPRLLCVRGQALREQLVGVDIIEQARHSVNNWLEWT</sequence>
<dbReference type="EnsemblPlants" id="AVESA.00010b.r2.6CG1135430.1">
    <property type="protein sequence ID" value="AVESA.00010b.r2.6CG1135430.1.CDS"/>
    <property type="gene ID" value="AVESA.00010b.r2.6CG1135430"/>
</dbReference>
<evidence type="ECO:0000313" key="1">
    <source>
        <dbReference type="EnsemblPlants" id="AVESA.00010b.r2.6CG1135430.1.CDS"/>
    </source>
</evidence>
<dbReference type="Proteomes" id="UP001732700">
    <property type="component" value="Chromosome 6C"/>
</dbReference>
<name>A0ACD5ZEI2_AVESA</name>
<reference evidence="1" key="1">
    <citation type="submission" date="2021-05" db="EMBL/GenBank/DDBJ databases">
        <authorList>
            <person name="Scholz U."/>
            <person name="Mascher M."/>
            <person name="Fiebig A."/>
        </authorList>
    </citation>
    <scope>NUCLEOTIDE SEQUENCE [LARGE SCALE GENOMIC DNA]</scope>
</reference>
<keyword evidence="2" id="KW-1185">Reference proteome</keyword>
<organism evidence="1 2">
    <name type="scientific">Avena sativa</name>
    <name type="common">Oat</name>
    <dbReference type="NCBI Taxonomy" id="4498"/>
    <lineage>
        <taxon>Eukaryota</taxon>
        <taxon>Viridiplantae</taxon>
        <taxon>Streptophyta</taxon>
        <taxon>Embryophyta</taxon>
        <taxon>Tracheophyta</taxon>
        <taxon>Spermatophyta</taxon>
        <taxon>Magnoliopsida</taxon>
        <taxon>Liliopsida</taxon>
        <taxon>Poales</taxon>
        <taxon>Poaceae</taxon>
        <taxon>BOP clade</taxon>
        <taxon>Pooideae</taxon>
        <taxon>Poodae</taxon>
        <taxon>Poeae</taxon>
        <taxon>Poeae Chloroplast Group 1 (Aveneae type)</taxon>
        <taxon>Aveninae</taxon>
        <taxon>Avena</taxon>
    </lineage>
</organism>
<evidence type="ECO:0000313" key="2">
    <source>
        <dbReference type="Proteomes" id="UP001732700"/>
    </source>
</evidence>
<proteinExistence type="predicted"/>